<proteinExistence type="predicted"/>
<dbReference type="AlphaFoldDB" id="A0A060HTB2"/>
<dbReference type="KEGG" id="nvn:NVIE_024520"/>
<keyword evidence="1" id="KW-1133">Transmembrane helix</keyword>
<protein>
    <submittedName>
        <fullName evidence="2">Uncharacterized protein</fullName>
    </submittedName>
</protein>
<reference evidence="2 3" key="1">
    <citation type="journal article" date="2014" name="Int. J. Syst. Evol. Microbiol.">
        <title>Nitrososphaera viennensis gen. nov., sp. nov., an aerobic and mesophilic, ammonia-oxidizing archaeon from soil and a member of the archaeal phylum Thaumarchaeota.</title>
        <authorList>
            <person name="Stieglmeier M."/>
            <person name="Klingl A."/>
            <person name="Alves R.J."/>
            <person name="Rittmann S.K."/>
            <person name="Melcher M."/>
            <person name="Leisch N."/>
            <person name="Schleper C."/>
        </authorList>
    </citation>
    <scope>NUCLEOTIDE SEQUENCE [LARGE SCALE GENOMIC DNA]</scope>
    <source>
        <strain evidence="2">EN76</strain>
    </source>
</reference>
<accession>A0A060HTB2</accession>
<gene>
    <name evidence="2" type="ORF">NVIE_024520</name>
</gene>
<evidence type="ECO:0000313" key="3">
    <source>
        <dbReference type="Proteomes" id="UP000027093"/>
    </source>
</evidence>
<dbReference type="RefSeq" id="WP_075055424.1">
    <property type="nucleotide sequence ID" value="NZ_CP007536.1"/>
</dbReference>
<feature type="transmembrane region" description="Helical" evidence="1">
    <location>
        <begin position="12"/>
        <end position="34"/>
    </location>
</feature>
<dbReference type="Proteomes" id="UP000027093">
    <property type="component" value="Chromosome"/>
</dbReference>
<dbReference type="STRING" id="926571.NVIE_024520"/>
<dbReference type="HOGENOM" id="CLU_1529154_0_0_2"/>
<feature type="transmembrane region" description="Helical" evidence="1">
    <location>
        <begin position="96"/>
        <end position="117"/>
    </location>
</feature>
<keyword evidence="1" id="KW-0812">Transmembrane</keyword>
<dbReference type="EMBL" id="CP007536">
    <property type="protein sequence ID" value="AIC16716.1"/>
    <property type="molecule type" value="Genomic_DNA"/>
</dbReference>
<name>A0A060HTB2_9ARCH</name>
<sequence length="167" mass="19344">MFNMDVFGRQFVIRTLHLTSAVSTFIFAMVYGVIEHTLLTSPLGISILVHPLSVNLVGQIYFYHVLMLILAVLISFNPFFDILFFASTRTVKKQALLWGTGNIINFVWLEDLFYWVLFGEWPKDVMTPLHLSFYGIVWWYPVALLSASILYYLTIRSMRKMKEGAMS</sequence>
<organism evidence="2 3">
    <name type="scientific">Nitrososphaera viennensis EN76</name>
    <dbReference type="NCBI Taxonomy" id="926571"/>
    <lineage>
        <taxon>Archaea</taxon>
        <taxon>Nitrososphaerota</taxon>
        <taxon>Nitrososphaeria</taxon>
        <taxon>Nitrososphaerales</taxon>
        <taxon>Nitrososphaeraceae</taxon>
        <taxon>Nitrososphaera</taxon>
    </lineage>
</organism>
<dbReference type="OrthoDB" id="9132at2157"/>
<feature type="transmembrane region" description="Helical" evidence="1">
    <location>
        <begin position="61"/>
        <end position="84"/>
    </location>
</feature>
<dbReference type="GeneID" id="74947693"/>
<keyword evidence="1" id="KW-0472">Membrane</keyword>
<feature type="transmembrane region" description="Helical" evidence="1">
    <location>
        <begin position="137"/>
        <end position="155"/>
    </location>
</feature>
<evidence type="ECO:0000256" key="1">
    <source>
        <dbReference type="SAM" id="Phobius"/>
    </source>
</evidence>
<evidence type="ECO:0000313" key="2">
    <source>
        <dbReference type="EMBL" id="AIC16716.1"/>
    </source>
</evidence>
<keyword evidence="3" id="KW-1185">Reference proteome</keyword>